<feature type="binding site" evidence="8">
    <location>
        <begin position="27"/>
        <end position="34"/>
    </location>
    <ligand>
        <name>ATP</name>
        <dbReference type="ChEBI" id="CHEBI:30616"/>
    </ligand>
</feature>
<dbReference type="UniPathway" id="UPA00028">
    <property type="reaction ID" value="UER00005"/>
</dbReference>
<evidence type="ECO:0000256" key="1">
    <source>
        <dbReference type="ARBA" id="ARBA00004990"/>
    </source>
</evidence>
<dbReference type="GO" id="GO:0005829">
    <property type="term" value="C:cytosol"/>
    <property type="evidence" value="ECO:0007669"/>
    <property type="project" value="TreeGrafter"/>
</dbReference>
<comment type="caution">
    <text evidence="9">The sequence shown here is derived from an EMBL/GenBank/DDBJ whole genome shotgun (WGS) entry which is preliminary data.</text>
</comment>
<comment type="pathway">
    <text evidence="1 8">Cofactor biosynthesis; (R)-pantothenate biosynthesis; (R)-pantothenate from (R)-pantoate and beta-alanine: step 1/1.</text>
</comment>
<comment type="catalytic activity">
    <reaction evidence="7 8">
        <text>(R)-pantoate + beta-alanine + ATP = (R)-pantothenate + AMP + diphosphate + H(+)</text>
        <dbReference type="Rhea" id="RHEA:10912"/>
        <dbReference type="ChEBI" id="CHEBI:15378"/>
        <dbReference type="ChEBI" id="CHEBI:15980"/>
        <dbReference type="ChEBI" id="CHEBI:29032"/>
        <dbReference type="ChEBI" id="CHEBI:30616"/>
        <dbReference type="ChEBI" id="CHEBI:33019"/>
        <dbReference type="ChEBI" id="CHEBI:57966"/>
        <dbReference type="ChEBI" id="CHEBI:456215"/>
        <dbReference type="EC" id="6.3.2.1"/>
    </reaction>
</comment>
<reference evidence="9 10" key="1">
    <citation type="submission" date="2017-04" db="EMBL/GenBank/DDBJ databases">
        <title>Accumulation and expression of multiple antibiotic resistance genes in Arcobacter cryaerophilus that thrives in sewage.</title>
        <authorList>
            <person name="Millar J.A."/>
            <person name="Raghavan R."/>
        </authorList>
    </citation>
    <scope>NUCLEOTIDE SEQUENCE [LARGE SCALE GENOMIC DNA]</scope>
    <source>
        <strain evidence="9 10">AZT-1</strain>
    </source>
</reference>
<feature type="binding site" evidence="8">
    <location>
        <position position="172"/>
    </location>
    <ligand>
        <name>ATP</name>
        <dbReference type="ChEBI" id="CHEBI:30616"/>
    </ligand>
</feature>
<dbReference type="PANTHER" id="PTHR21299">
    <property type="entry name" value="CYTIDYLATE KINASE/PANTOATE-BETA-ALANINE LIGASE"/>
    <property type="match status" value="1"/>
</dbReference>
<protein>
    <recommendedName>
        <fullName evidence="8">Pantothenate synthetase</fullName>
        <shortName evidence="8">PS</shortName>
        <ecNumber evidence="8">6.3.2.1</ecNumber>
    </recommendedName>
    <alternativeName>
        <fullName evidence="8">Pantoate--beta-alanine ligase</fullName>
    </alternativeName>
    <alternativeName>
        <fullName evidence="8">Pantoate-activating enzyme</fullName>
    </alternativeName>
</protein>
<dbReference type="EC" id="6.3.2.1" evidence="8"/>
<feature type="active site" description="Proton donor" evidence="8">
    <location>
        <position position="34"/>
    </location>
</feature>
<evidence type="ECO:0000256" key="5">
    <source>
        <dbReference type="ARBA" id="ARBA00022741"/>
    </source>
</evidence>
<comment type="function">
    <text evidence="8">Catalyzes the condensation of pantoate with beta-alanine in an ATP-dependent reaction via a pantoyl-adenylate intermediate.</text>
</comment>
<dbReference type="Gene3D" id="3.40.50.620">
    <property type="entry name" value="HUPs"/>
    <property type="match status" value="1"/>
</dbReference>
<dbReference type="EMBL" id="LNTC01000089">
    <property type="protein sequence ID" value="OQR41202.1"/>
    <property type="molecule type" value="Genomic_DNA"/>
</dbReference>
<feature type="binding site" evidence="8">
    <location>
        <begin position="143"/>
        <end position="146"/>
    </location>
    <ligand>
        <name>ATP</name>
        <dbReference type="ChEBI" id="CHEBI:30616"/>
    </ligand>
</feature>
<dbReference type="AlphaFoldDB" id="A0A1V9VB19"/>
<evidence type="ECO:0000256" key="2">
    <source>
        <dbReference type="ARBA" id="ARBA00009256"/>
    </source>
</evidence>
<keyword evidence="6 8" id="KW-0067">ATP-binding</keyword>
<dbReference type="Proteomes" id="UP000192599">
    <property type="component" value="Unassembled WGS sequence"/>
</dbReference>
<gene>
    <name evidence="8" type="primary">panC</name>
    <name evidence="9" type="ORF">AS859_07095</name>
</gene>
<evidence type="ECO:0000256" key="4">
    <source>
        <dbReference type="ARBA" id="ARBA00022655"/>
    </source>
</evidence>
<dbReference type="Gene3D" id="3.30.1300.10">
    <property type="entry name" value="Pantoate-beta-alanine ligase, C-terminal domain"/>
    <property type="match status" value="1"/>
</dbReference>
<name>A0A1V9VB19_9BACT</name>
<keyword evidence="5 8" id="KW-0547">Nucleotide-binding</keyword>
<keyword evidence="3 8" id="KW-0436">Ligase</keyword>
<evidence type="ECO:0000313" key="9">
    <source>
        <dbReference type="EMBL" id="OQR41202.1"/>
    </source>
</evidence>
<dbReference type="SUPFAM" id="SSF52374">
    <property type="entry name" value="Nucleotidylyl transferase"/>
    <property type="match status" value="1"/>
</dbReference>
<dbReference type="HAMAP" id="MF_00158">
    <property type="entry name" value="PanC"/>
    <property type="match status" value="1"/>
</dbReference>
<dbReference type="NCBIfam" id="TIGR00125">
    <property type="entry name" value="cyt_tran_rel"/>
    <property type="match status" value="1"/>
</dbReference>
<dbReference type="InterPro" id="IPR004821">
    <property type="entry name" value="Cyt_trans-like"/>
</dbReference>
<dbReference type="PANTHER" id="PTHR21299:SF1">
    <property type="entry name" value="PANTOATE--BETA-ALANINE LIGASE"/>
    <property type="match status" value="1"/>
</dbReference>
<keyword evidence="8" id="KW-0963">Cytoplasm</keyword>
<dbReference type="GO" id="GO:0005524">
    <property type="term" value="F:ATP binding"/>
    <property type="evidence" value="ECO:0007669"/>
    <property type="project" value="UniProtKB-KW"/>
</dbReference>
<evidence type="ECO:0000256" key="3">
    <source>
        <dbReference type="ARBA" id="ARBA00022598"/>
    </source>
</evidence>
<proteinExistence type="inferred from homology"/>
<dbReference type="InterPro" id="IPR042176">
    <property type="entry name" value="Pantoate_ligase_C"/>
</dbReference>
<feature type="binding site" evidence="8">
    <location>
        <position position="58"/>
    </location>
    <ligand>
        <name>(R)-pantoate</name>
        <dbReference type="ChEBI" id="CHEBI:15980"/>
    </ligand>
</feature>
<dbReference type="NCBIfam" id="TIGR00018">
    <property type="entry name" value="panC"/>
    <property type="match status" value="1"/>
</dbReference>
<evidence type="ECO:0000256" key="7">
    <source>
        <dbReference type="ARBA" id="ARBA00048258"/>
    </source>
</evidence>
<dbReference type="GO" id="GO:0015940">
    <property type="term" value="P:pantothenate biosynthetic process"/>
    <property type="evidence" value="ECO:0007669"/>
    <property type="project" value="UniProtKB-UniRule"/>
</dbReference>
<dbReference type="CDD" id="cd00560">
    <property type="entry name" value="PanC"/>
    <property type="match status" value="1"/>
</dbReference>
<dbReference type="InterPro" id="IPR003721">
    <property type="entry name" value="Pantoate_ligase"/>
</dbReference>
<comment type="similarity">
    <text evidence="2 8">Belongs to the pantothenate synthetase family.</text>
</comment>
<keyword evidence="4 8" id="KW-0566">Pantothenate biosynthesis</keyword>
<dbReference type="GO" id="GO:0004592">
    <property type="term" value="F:pantoate-beta-alanine ligase activity"/>
    <property type="evidence" value="ECO:0007669"/>
    <property type="project" value="UniProtKB-UniRule"/>
</dbReference>
<dbReference type="RefSeq" id="WP_081560785.1">
    <property type="nucleotide sequence ID" value="NZ_NERS01000004.1"/>
</dbReference>
<comment type="subunit">
    <text evidence="8">Homodimer.</text>
</comment>
<evidence type="ECO:0000256" key="8">
    <source>
        <dbReference type="HAMAP-Rule" id="MF_00158"/>
    </source>
</evidence>
<organism evidence="9 10">
    <name type="scientific">Aliarcobacter cryaerophilus</name>
    <dbReference type="NCBI Taxonomy" id="28198"/>
    <lineage>
        <taxon>Bacteria</taxon>
        <taxon>Pseudomonadati</taxon>
        <taxon>Campylobacterota</taxon>
        <taxon>Epsilonproteobacteria</taxon>
        <taxon>Campylobacterales</taxon>
        <taxon>Arcobacteraceae</taxon>
        <taxon>Aliarcobacter</taxon>
    </lineage>
</organism>
<feature type="binding site" evidence="8">
    <location>
        <position position="58"/>
    </location>
    <ligand>
        <name>beta-alanine</name>
        <dbReference type="ChEBI" id="CHEBI:57966"/>
    </ligand>
</feature>
<comment type="miscellaneous">
    <text evidence="8">The reaction proceeds by a bi uni uni bi ping pong mechanism.</text>
</comment>
<comment type="subcellular location">
    <subcellularLocation>
        <location evidence="8">Cytoplasm</location>
    </subcellularLocation>
</comment>
<dbReference type="Pfam" id="PF02569">
    <property type="entry name" value="Pantoate_ligase"/>
    <property type="match status" value="1"/>
</dbReference>
<evidence type="ECO:0000256" key="6">
    <source>
        <dbReference type="ARBA" id="ARBA00022840"/>
    </source>
</evidence>
<evidence type="ECO:0000313" key="10">
    <source>
        <dbReference type="Proteomes" id="UP000192599"/>
    </source>
</evidence>
<dbReference type="InterPro" id="IPR014729">
    <property type="entry name" value="Rossmann-like_a/b/a_fold"/>
</dbReference>
<feature type="binding site" evidence="8">
    <location>
        <position position="149"/>
    </location>
    <ligand>
        <name>(R)-pantoate</name>
        <dbReference type="ChEBI" id="CHEBI:15980"/>
    </ligand>
</feature>
<sequence length="272" mass="31175">MQIVKTIEELQNIRKNLNGNIGFVPTMGALHDGHISLIRKAKDENEVVIVSIFVNPTQFLKGEDLNKYPRKEEADIKICQMCKVDYLFMPQINTMYEKDEVLIKAPINSYVLEGFTRPGHFDGVLQVVLKLFNLTQPKNAYFGKKDAQQLALIQQMVKNLFLPINIIACDIVRESSGLALSSRNVYLTPEQKEEALKISKSIYMAGNLIAKGERDSKIVKDKIYEILENLDVEYVRVVNKRFDEIEKIEPSNTIILVVVRFGNVRLLDNIWM</sequence>
<accession>A0A1V9VB19</accession>
<feature type="binding site" evidence="8">
    <location>
        <begin position="180"/>
        <end position="183"/>
    </location>
    <ligand>
        <name>ATP</name>
        <dbReference type="ChEBI" id="CHEBI:30616"/>
    </ligand>
</feature>